<protein>
    <recommendedName>
        <fullName evidence="4">Retrotransposon gag domain-containing protein</fullName>
    </recommendedName>
</protein>
<evidence type="ECO:0000256" key="1">
    <source>
        <dbReference type="SAM" id="MobiDB-lite"/>
    </source>
</evidence>
<accession>A0A438CQF0</accession>
<dbReference type="Proteomes" id="UP000288805">
    <property type="component" value="Unassembled WGS sequence"/>
</dbReference>
<evidence type="ECO:0000313" key="3">
    <source>
        <dbReference type="Proteomes" id="UP000288805"/>
    </source>
</evidence>
<dbReference type="EMBL" id="QGNW01002091">
    <property type="protein sequence ID" value="RVW25427.1"/>
    <property type="molecule type" value="Genomic_DNA"/>
</dbReference>
<proteinExistence type="predicted"/>
<evidence type="ECO:0000313" key="2">
    <source>
        <dbReference type="EMBL" id="RVW25427.1"/>
    </source>
</evidence>
<sequence length="171" mass="19412">MEVAPEDQHSHHGHQDNPNAFRSMRDRPHASTSYECTIMMSSSMKQLLETMCGGNFMSKNQEEAMDFLSYVAEVSRGWDEPNKREVGKPKSQPNAFNAKAGMYTLNEDVDMKAKFAAMTRRLEELELKKIHEVQAVAETPVQVKSCPICQSYEHLVEKCPTIPTAREIFGE</sequence>
<gene>
    <name evidence="2" type="ORF">CK203_114589</name>
</gene>
<comment type="caution">
    <text evidence="2">The sequence shown here is derived from an EMBL/GenBank/DDBJ whole genome shotgun (WGS) entry which is preliminary data.</text>
</comment>
<feature type="region of interest" description="Disordered" evidence="1">
    <location>
        <begin position="1"/>
        <end position="26"/>
    </location>
</feature>
<name>A0A438CQF0_VITVI</name>
<feature type="compositionally biased region" description="Basic and acidic residues" evidence="1">
    <location>
        <begin position="1"/>
        <end position="15"/>
    </location>
</feature>
<reference evidence="2 3" key="1">
    <citation type="journal article" date="2018" name="PLoS Genet.">
        <title>Population sequencing reveals clonal diversity and ancestral inbreeding in the grapevine cultivar Chardonnay.</title>
        <authorList>
            <person name="Roach M.J."/>
            <person name="Johnson D.L."/>
            <person name="Bohlmann J."/>
            <person name="van Vuuren H.J."/>
            <person name="Jones S.J."/>
            <person name="Pretorius I.S."/>
            <person name="Schmidt S.A."/>
            <person name="Borneman A.R."/>
        </authorList>
    </citation>
    <scope>NUCLEOTIDE SEQUENCE [LARGE SCALE GENOMIC DNA]</scope>
    <source>
        <strain evidence="3">cv. Chardonnay</strain>
        <tissue evidence="2">Leaf</tissue>
    </source>
</reference>
<dbReference type="AlphaFoldDB" id="A0A438CQF0"/>
<evidence type="ECO:0008006" key="4">
    <source>
        <dbReference type="Google" id="ProtNLM"/>
    </source>
</evidence>
<organism evidence="2 3">
    <name type="scientific">Vitis vinifera</name>
    <name type="common">Grape</name>
    <dbReference type="NCBI Taxonomy" id="29760"/>
    <lineage>
        <taxon>Eukaryota</taxon>
        <taxon>Viridiplantae</taxon>
        <taxon>Streptophyta</taxon>
        <taxon>Embryophyta</taxon>
        <taxon>Tracheophyta</taxon>
        <taxon>Spermatophyta</taxon>
        <taxon>Magnoliopsida</taxon>
        <taxon>eudicotyledons</taxon>
        <taxon>Gunneridae</taxon>
        <taxon>Pentapetalae</taxon>
        <taxon>rosids</taxon>
        <taxon>Vitales</taxon>
        <taxon>Vitaceae</taxon>
        <taxon>Viteae</taxon>
        <taxon>Vitis</taxon>
    </lineage>
</organism>